<dbReference type="EMBL" id="SRLE01000002">
    <property type="protein sequence ID" value="TGD75666.1"/>
    <property type="molecule type" value="Genomic_DNA"/>
</dbReference>
<dbReference type="PANTHER" id="PTHR22916">
    <property type="entry name" value="GLYCOSYLTRANSFERASE"/>
    <property type="match status" value="1"/>
</dbReference>
<feature type="domain" description="Glycosyltransferase 2-like" evidence="1">
    <location>
        <begin position="29"/>
        <end position="164"/>
    </location>
</feature>
<dbReference type="OrthoDB" id="9801954at2"/>
<gene>
    <name evidence="2" type="ORF">E4634_01910</name>
</gene>
<dbReference type="SUPFAM" id="SSF53448">
    <property type="entry name" value="Nucleotide-diphospho-sugar transferases"/>
    <property type="match status" value="1"/>
</dbReference>
<keyword evidence="3" id="KW-1185">Reference proteome</keyword>
<dbReference type="Pfam" id="PF00535">
    <property type="entry name" value="Glycos_transf_2"/>
    <property type="match status" value="1"/>
</dbReference>
<evidence type="ECO:0000313" key="2">
    <source>
        <dbReference type="EMBL" id="TGD75666.1"/>
    </source>
</evidence>
<dbReference type="GO" id="GO:0016758">
    <property type="term" value="F:hexosyltransferase activity"/>
    <property type="evidence" value="ECO:0007669"/>
    <property type="project" value="UniProtKB-ARBA"/>
</dbReference>
<dbReference type="Proteomes" id="UP000298050">
    <property type="component" value="Unassembled WGS sequence"/>
</dbReference>
<organism evidence="2 3">
    <name type="scientific">Mangrovimicrobium sediminis</name>
    <dbReference type="NCBI Taxonomy" id="2562682"/>
    <lineage>
        <taxon>Bacteria</taxon>
        <taxon>Pseudomonadati</taxon>
        <taxon>Pseudomonadota</taxon>
        <taxon>Gammaproteobacteria</taxon>
        <taxon>Cellvibrionales</taxon>
        <taxon>Halieaceae</taxon>
        <taxon>Mangrovimicrobium</taxon>
    </lineage>
</organism>
<dbReference type="AlphaFoldDB" id="A0A4Z0M8E6"/>
<dbReference type="PANTHER" id="PTHR22916:SF3">
    <property type="entry name" value="UDP-GLCNAC:BETAGAL BETA-1,3-N-ACETYLGLUCOSAMINYLTRANSFERASE-LIKE PROTEIN 1"/>
    <property type="match status" value="1"/>
</dbReference>
<keyword evidence="2" id="KW-0808">Transferase</keyword>
<dbReference type="InterPro" id="IPR029044">
    <property type="entry name" value="Nucleotide-diphossugar_trans"/>
</dbReference>
<protein>
    <submittedName>
        <fullName evidence="2">Glycosyltransferase</fullName>
    </submittedName>
</protein>
<evidence type="ECO:0000313" key="3">
    <source>
        <dbReference type="Proteomes" id="UP000298050"/>
    </source>
</evidence>
<accession>A0A4Z0M8E6</accession>
<comment type="caution">
    <text evidence="2">The sequence shown here is derived from an EMBL/GenBank/DDBJ whole genome shotgun (WGS) entry which is preliminary data.</text>
</comment>
<proteinExistence type="predicted"/>
<dbReference type="InterPro" id="IPR001173">
    <property type="entry name" value="Glyco_trans_2-like"/>
</dbReference>
<name>A0A4Z0M8E6_9GAMM</name>
<sequence>MEVSSNSQALPTEAEIIATWRDPQKIDVSVLCPTYNHCAYVEYALRGFLLQSGSCSFEILVHDDASTDGTAQIIRDYQQRYPNIIRATLQVENQFSKGGFRPAFFLASQARGRYLALCEGDDSWVDTHKLQRQVAALDQRPSINLCVHDAYCLDDSGAPSSYTFLERGSGECLLRYRDIFRCHGQFAPTSSFFLRSEYMQNPPEFIYSAPIGDFFIEVFAGSGGVWYLPEKMSVYRRAVPGSWSAEITVDHLRSITFDSSFLASLAELESYLPDDLAPLVGYKRVDVLASLGLRHAALGQLGTALRYAVLCLREKPFYFRSWVMPWRVLRRWALRGR</sequence>
<evidence type="ECO:0000259" key="1">
    <source>
        <dbReference type="Pfam" id="PF00535"/>
    </source>
</evidence>
<dbReference type="Gene3D" id="3.90.550.10">
    <property type="entry name" value="Spore Coat Polysaccharide Biosynthesis Protein SpsA, Chain A"/>
    <property type="match status" value="1"/>
</dbReference>
<reference evidence="2 3" key="1">
    <citation type="submission" date="2019-04" db="EMBL/GenBank/DDBJ databases">
        <title>Taxonomy of novel Haliea sp. from mangrove soil of West Coast of India.</title>
        <authorList>
            <person name="Verma A."/>
            <person name="Kumar P."/>
            <person name="Krishnamurthi S."/>
        </authorList>
    </citation>
    <scope>NUCLEOTIDE SEQUENCE [LARGE SCALE GENOMIC DNA]</scope>
    <source>
        <strain evidence="2 3">SAOS-164</strain>
    </source>
</reference>